<evidence type="ECO:0000313" key="18">
    <source>
        <dbReference type="Proteomes" id="UP000617340"/>
    </source>
</evidence>
<evidence type="ECO:0000256" key="12">
    <source>
        <dbReference type="PIRSR" id="PIRSR640255-1"/>
    </source>
</evidence>
<dbReference type="GO" id="GO:0004521">
    <property type="term" value="F:RNA endonuclease activity"/>
    <property type="evidence" value="ECO:0007669"/>
    <property type="project" value="TreeGrafter"/>
</dbReference>
<evidence type="ECO:0000256" key="4">
    <source>
        <dbReference type="ARBA" id="ARBA00022722"/>
    </source>
</evidence>
<dbReference type="InterPro" id="IPR044925">
    <property type="entry name" value="His-Me_finger_sf"/>
</dbReference>
<dbReference type="Gene3D" id="3.40.570.10">
    <property type="entry name" value="Extracellular Endonuclease, subunit A"/>
    <property type="match status" value="1"/>
</dbReference>
<evidence type="ECO:0000259" key="15">
    <source>
        <dbReference type="SMART" id="SM00477"/>
    </source>
</evidence>
<dbReference type="AlphaFoldDB" id="A0A834J492"/>
<keyword evidence="10" id="KW-0496">Mitochondrion</keyword>
<evidence type="ECO:0000256" key="8">
    <source>
        <dbReference type="ARBA" id="ARBA00022842"/>
    </source>
</evidence>
<dbReference type="GO" id="GO:0000014">
    <property type="term" value="F:single-stranded DNA endodeoxyribonuclease activity"/>
    <property type="evidence" value="ECO:0007669"/>
    <property type="project" value="TreeGrafter"/>
</dbReference>
<dbReference type="GO" id="GO:0046872">
    <property type="term" value="F:metal ion binding"/>
    <property type="evidence" value="ECO:0007669"/>
    <property type="project" value="UniProtKB-KW"/>
</dbReference>
<sequence>MKNVKLALGLFTVSGLGGWYIGRYSKQGKHSHTEEDNGTSIFHDIKRMPGLPIFGTVSAHEDLLEPSDVESDMGSKLSATATRVSQIMKFGFPGYDNIRSYEDFILSYDSRNRVAHWVFEHLNKERLQYNENVNRSKCEFMPDTSIHPYFRSDNSDYKGSGYDRGHLAAAGNHKLHQKHVDETFYLSNMAPQVGVGFNRHSWNRLEKYVRKLTNVYKDVYVCTGPLYIPKRDNADGKLYVRYEVIGANHVAVPTHFYKVIVGATHDSNFEMEAYIMPNMPIDDNTPLTNFRVPPETIERAAGLLFFDKLSREKLRKVNGKSIA</sequence>
<dbReference type="GO" id="GO:0005743">
    <property type="term" value="C:mitochondrial inner membrane"/>
    <property type="evidence" value="ECO:0007669"/>
    <property type="project" value="TreeGrafter"/>
</dbReference>
<dbReference type="InterPro" id="IPR020821">
    <property type="entry name" value="ENPP1-3/EXOG-like_nuc-like"/>
</dbReference>
<comment type="cofactor">
    <cofactor evidence="1 14">
        <name>Mg(2+)</name>
        <dbReference type="ChEBI" id="CHEBI:18420"/>
    </cofactor>
</comment>
<protein>
    <recommendedName>
        <fullName evidence="14">Endonuclease</fullName>
        <ecNumber evidence="14">3.1.30.-</ecNumber>
    </recommendedName>
</protein>
<dbReference type="SMART" id="SM00477">
    <property type="entry name" value="NUC"/>
    <property type="match status" value="1"/>
</dbReference>
<comment type="similarity">
    <text evidence="3 14">Belongs to the DNA/RNA non-specific endonuclease family.</text>
</comment>
<keyword evidence="5 13" id="KW-0479">Metal-binding</keyword>
<dbReference type="GO" id="GO:0006309">
    <property type="term" value="P:apoptotic DNA fragmentation"/>
    <property type="evidence" value="ECO:0007669"/>
    <property type="project" value="TreeGrafter"/>
</dbReference>
<evidence type="ECO:0000256" key="3">
    <source>
        <dbReference type="ARBA" id="ARBA00010052"/>
    </source>
</evidence>
<dbReference type="GO" id="GO:0003676">
    <property type="term" value="F:nucleic acid binding"/>
    <property type="evidence" value="ECO:0007669"/>
    <property type="project" value="InterPro"/>
</dbReference>
<dbReference type="EC" id="3.1.30.-" evidence="14"/>
<feature type="domain" description="DNA/RNA non-specific endonuclease/pyrophosphatase/phosphodiesterase" evidence="16">
    <location>
        <begin position="100"/>
        <end position="312"/>
    </location>
</feature>
<evidence type="ECO:0000256" key="2">
    <source>
        <dbReference type="ARBA" id="ARBA00004173"/>
    </source>
</evidence>
<dbReference type="SMART" id="SM00892">
    <property type="entry name" value="Endonuclease_NS"/>
    <property type="match status" value="1"/>
</dbReference>
<dbReference type="PROSITE" id="PS01070">
    <property type="entry name" value="NUCLEASE_NON_SPEC"/>
    <property type="match status" value="1"/>
</dbReference>
<dbReference type="FunFam" id="3.40.570.10:FF:000002">
    <property type="entry name" value="Endonuclease G, mitochondrial"/>
    <property type="match status" value="1"/>
</dbReference>
<reference evidence="17" key="1">
    <citation type="journal article" date="2020" name="G3 (Bethesda)">
        <title>High-Quality Assemblies for Three Invasive Social Wasps from the &lt;i&gt;Vespula&lt;/i&gt; Genus.</title>
        <authorList>
            <person name="Harrop T.W.R."/>
            <person name="Guhlin J."/>
            <person name="McLaughlin G.M."/>
            <person name="Permina E."/>
            <person name="Stockwell P."/>
            <person name="Gilligan J."/>
            <person name="Le Lec M.F."/>
            <person name="Gruber M.A.M."/>
            <person name="Quinn O."/>
            <person name="Lovegrove M."/>
            <person name="Duncan E.J."/>
            <person name="Remnant E.J."/>
            <person name="Van Eeckhoven J."/>
            <person name="Graham B."/>
            <person name="Knapp R.A."/>
            <person name="Langford K.W."/>
            <person name="Kronenberg Z."/>
            <person name="Press M.O."/>
            <person name="Eacker S.M."/>
            <person name="Wilson-Rankin E.E."/>
            <person name="Purcell J."/>
            <person name="Lester P.J."/>
            <person name="Dearden P.K."/>
        </authorList>
    </citation>
    <scope>NUCLEOTIDE SEQUENCE</scope>
    <source>
        <strain evidence="17">Linc-1</strain>
    </source>
</reference>
<dbReference type="Proteomes" id="UP000617340">
    <property type="component" value="Unassembled WGS sequence"/>
</dbReference>
<comment type="caution">
    <text evidence="17">The sequence shown here is derived from an EMBL/GenBank/DDBJ whole genome shotgun (WGS) entry which is preliminary data.</text>
</comment>
<evidence type="ECO:0000256" key="5">
    <source>
        <dbReference type="ARBA" id="ARBA00022723"/>
    </source>
</evidence>
<dbReference type="Pfam" id="PF01223">
    <property type="entry name" value="Endonuclease_NS"/>
    <property type="match status" value="1"/>
</dbReference>
<evidence type="ECO:0000259" key="16">
    <source>
        <dbReference type="SMART" id="SM00892"/>
    </source>
</evidence>
<evidence type="ECO:0000256" key="13">
    <source>
        <dbReference type="PIRSR" id="PIRSR640255-2"/>
    </source>
</evidence>
<gene>
    <name evidence="17" type="ORF">HZH68_016095</name>
</gene>
<keyword evidence="4 14" id="KW-0540">Nuclease</keyword>
<dbReference type="PANTHER" id="PTHR13966">
    <property type="entry name" value="ENDONUCLEASE RELATED"/>
    <property type="match status" value="1"/>
</dbReference>
<feature type="binding site" evidence="13">
    <location>
        <position position="198"/>
    </location>
    <ligand>
        <name>Mg(2+)</name>
        <dbReference type="ChEBI" id="CHEBI:18420"/>
        <note>catalytic</note>
    </ligand>
</feature>
<evidence type="ECO:0000256" key="10">
    <source>
        <dbReference type="ARBA" id="ARBA00023128"/>
    </source>
</evidence>
<keyword evidence="6 14" id="KW-0255">Endonuclease</keyword>
<evidence type="ECO:0000256" key="1">
    <source>
        <dbReference type="ARBA" id="ARBA00001946"/>
    </source>
</evidence>
<dbReference type="InterPro" id="IPR044929">
    <property type="entry name" value="DNA/RNA_non-sp_Endonuclease_sf"/>
</dbReference>
<evidence type="ECO:0000256" key="7">
    <source>
        <dbReference type="ARBA" id="ARBA00022801"/>
    </source>
</evidence>
<dbReference type="InterPro" id="IPR018524">
    <property type="entry name" value="DNA/RNA_endonuclease_AS"/>
</dbReference>
<accession>A0A834J492</accession>
<keyword evidence="11" id="KW-1015">Disulfide bond</keyword>
<dbReference type="PANTHER" id="PTHR13966:SF5">
    <property type="entry name" value="ENDONUCLEASE G, MITOCHONDRIAL"/>
    <property type="match status" value="1"/>
</dbReference>
<keyword evidence="7 14" id="KW-0378">Hydrolase</keyword>
<proteinExistence type="inferred from homology"/>
<evidence type="ECO:0000313" key="17">
    <source>
        <dbReference type="EMBL" id="KAF7381220.1"/>
    </source>
</evidence>
<dbReference type="EMBL" id="JACSDZ010000022">
    <property type="protein sequence ID" value="KAF7381220.1"/>
    <property type="molecule type" value="Genomic_DNA"/>
</dbReference>
<keyword evidence="9" id="KW-0809">Transit peptide</keyword>
<dbReference type="InterPro" id="IPR001604">
    <property type="entry name" value="Endo_G_ENPP1-like_dom"/>
</dbReference>
<keyword evidence="18" id="KW-1185">Reference proteome</keyword>
<name>A0A834J492_VESGE</name>
<feature type="active site" description="Proton acceptor" evidence="12">
    <location>
        <position position="166"/>
    </location>
</feature>
<evidence type="ECO:0000256" key="11">
    <source>
        <dbReference type="ARBA" id="ARBA00023157"/>
    </source>
</evidence>
<evidence type="ECO:0000256" key="6">
    <source>
        <dbReference type="ARBA" id="ARBA00022759"/>
    </source>
</evidence>
<dbReference type="InterPro" id="IPR040255">
    <property type="entry name" value="Non-specific_endonuclease"/>
</dbReference>
<comment type="subcellular location">
    <subcellularLocation>
        <location evidence="2">Mitochondrion</location>
    </subcellularLocation>
</comment>
<dbReference type="GO" id="GO:0005634">
    <property type="term" value="C:nucleus"/>
    <property type="evidence" value="ECO:0007669"/>
    <property type="project" value="TreeGrafter"/>
</dbReference>
<organism evidence="17 18">
    <name type="scientific">Vespula germanica</name>
    <name type="common">German yellow jacket</name>
    <name type="synonym">Paravespula germanica</name>
    <dbReference type="NCBI Taxonomy" id="30212"/>
    <lineage>
        <taxon>Eukaryota</taxon>
        <taxon>Metazoa</taxon>
        <taxon>Ecdysozoa</taxon>
        <taxon>Arthropoda</taxon>
        <taxon>Hexapoda</taxon>
        <taxon>Insecta</taxon>
        <taxon>Pterygota</taxon>
        <taxon>Neoptera</taxon>
        <taxon>Endopterygota</taxon>
        <taxon>Hymenoptera</taxon>
        <taxon>Apocrita</taxon>
        <taxon>Aculeata</taxon>
        <taxon>Vespoidea</taxon>
        <taxon>Vespidae</taxon>
        <taxon>Vespinae</taxon>
        <taxon>Vespula</taxon>
    </lineage>
</organism>
<dbReference type="SUPFAM" id="SSF54060">
    <property type="entry name" value="His-Me finger endonucleases"/>
    <property type="match status" value="1"/>
</dbReference>
<keyword evidence="8" id="KW-0460">Magnesium</keyword>
<dbReference type="CDD" id="cd00091">
    <property type="entry name" value="NUC"/>
    <property type="match status" value="1"/>
</dbReference>
<evidence type="ECO:0000256" key="14">
    <source>
        <dbReference type="RuleBase" id="RU366055"/>
    </source>
</evidence>
<evidence type="ECO:0000256" key="9">
    <source>
        <dbReference type="ARBA" id="ARBA00022946"/>
    </source>
</evidence>
<feature type="domain" description="ENPP1-3/EXOG-like endonuclease/phosphodiesterase" evidence="15">
    <location>
        <begin position="101"/>
        <end position="312"/>
    </location>
</feature>